<evidence type="ECO:0008006" key="3">
    <source>
        <dbReference type="Google" id="ProtNLM"/>
    </source>
</evidence>
<dbReference type="Pfam" id="PF10604">
    <property type="entry name" value="Polyketide_cyc2"/>
    <property type="match status" value="1"/>
</dbReference>
<comment type="caution">
    <text evidence="1">The sequence shown here is derived from an EMBL/GenBank/DDBJ whole genome shotgun (WGS) entry which is preliminary data.</text>
</comment>
<dbReference type="AlphaFoldDB" id="A0A0V9ULH1"/>
<name>A0A0V9ULH1_9NOCA</name>
<dbReference type="EMBL" id="AZXY01000004">
    <property type="protein sequence ID" value="KSZ58847.1"/>
    <property type="molecule type" value="Genomic_DNA"/>
</dbReference>
<organism evidence="1 2">
    <name type="scientific">Rhodococcus pyridinivorans KG-16</name>
    <dbReference type="NCBI Taxonomy" id="1441730"/>
    <lineage>
        <taxon>Bacteria</taxon>
        <taxon>Bacillati</taxon>
        <taxon>Actinomycetota</taxon>
        <taxon>Actinomycetes</taxon>
        <taxon>Mycobacteriales</taxon>
        <taxon>Nocardiaceae</taxon>
        <taxon>Rhodococcus</taxon>
    </lineage>
</organism>
<evidence type="ECO:0000313" key="2">
    <source>
        <dbReference type="Proteomes" id="UP000053060"/>
    </source>
</evidence>
<proteinExistence type="predicted"/>
<dbReference type="Gene3D" id="3.30.530.20">
    <property type="match status" value="1"/>
</dbReference>
<gene>
    <name evidence="1" type="ORF">Z045_09445</name>
</gene>
<reference evidence="1 2" key="2">
    <citation type="journal article" date="2016" name="Genome Announc.">
        <title>Draft Genome Sequence of a Versatile Hydrocarbon-Degrading Bacterium, Rhodococcus pyridinivorans Strain KG-16, Collected from Oil Fields in India.</title>
        <authorList>
            <person name="Aggarwal R.K."/>
            <person name="Dawar C."/>
            <person name="Phanindranath R."/>
            <person name="Mutnuri L."/>
            <person name="Dayal A.M."/>
        </authorList>
    </citation>
    <scope>NUCLEOTIDE SEQUENCE [LARGE SCALE GENOMIC DNA]</scope>
    <source>
        <strain evidence="1 2">KG-16</strain>
    </source>
</reference>
<sequence length="151" mass="17077">MPVTEESVVIDKPVDEVFAFFADPENAPVYMTNVMDYELVSGAGGKEGSVSRATVKVAGRRIELTEELARVEPGRAQHRRSVKSPIRYETVYRFEPVETGTRVTFHQDTEDVGNFFGKFTQPVVEKLYARDVRNNLEHAKQLLEEGDAVER</sequence>
<accession>A0A0V9ULH1</accession>
<dbReference type="PATRIC" id="fig|1441730.3.peg.1964"/>
<dbReference type="InterPro" id="IPR019587">
    <property type="entry name" value="Polyketide_cyclase/dehydratase"/>
</dbReference>
<dbReference type="InterPro" id="IPR023393">
    <property type="entry name" value="START-like_dom_sf"/>
</dbReference>
<dbReference type="SUPFAM" id="SSF55961">
    <property type="entry name" value="Bet v1-like"/>
    <property type="match status" value="1"/>
</dbReference>
<reference evidence="2" key="1">
    <citation type="submission" date="2015-01" db="EMBL/GenBank/DDBJ databases">
        <title>Draft genome sequence of Rhodococcus pyridinivorans strain KG-16, a hydrocarbon-degrading bacterium.</title>
        <authorList>
            <person name="Aggarwal R.K."/>
            <person name="Dawar C."/>
        </authorList>
    </citation>
    <scope>NUCLEOTIDE SEQUENCE [LARGE SCALE GENOMIC DNA]</scope>
    <source>
        <strain evidence="2">KG-16</strain>
    </source>
</reference>
<evidence type="ECO:0000313" key="1">
    <source>
        <dbReference type="EMBL" id="KSZ58847.1"/>
    </source>
</evidence>
<protein>
    <recommendedName>
        <fullName evidence="3">Polyketide cyclase</fullName>
    </recommendedName>
</protein>
<dbReference type="Proteomes" id="UP000053060">
    <property type="component" value="Unassembled WGS sequence"/>
</dbReference>
<dbReference type="RefSeq" id="WP_060651639.1">
    <property type="nucleotide sequence ID" value="NZ_AZXY01000004.1"/>
</dbReference>